<dbReference type="RefSeq" id="WP_027123293.1">
    <property type="nucleotide sequence ID" value="NZ_CP103423.1"/>
</dbReference>
<dbReference type="Gene3D" id="1.10.520.20">
    <property type="entry name" value="N-terminal domain of the delta subunit of the F1F0-ATP synthase"/>
    <property type="match status" value="1"/>
</dbReference>
<accession>A0ABY5TZB4</accession>
<comment type="function">
    <text evidence="7">This protein is part of the stalk that links CF(0) to CF(1). It either transmits conformational changes from CF(0) to CF(1) or is implicated in proton conduction.</text>
</comment>
<organism evidence="8 9">
    <name type="scientific">Mesomycoplasma molare</name>
    <dbReference type="NCBI Taxonomy" id="171288"/>
    <lineage>
        <taxon>Bacteria</taxon>
        <taxon>Bacillati</taxon>
        <taxon>Mycoplasmatota</taxon>
        <taxon>Mycoplasmoidales</taxon>
        <taxon>Metamycoplasmataceae</taxon>
        <taxon>Mesomycoplasma</taxon>
    </lineage>
</organism>
<evidence type="ECO:0000313" key="9">
    <source>
        <dbReference type="Proteomes" id="UP001058364"/>
    </source>
</evidence>
<evidence type="ECO:0000256" key="1">
    <source>
        <dbReference type="ARBA" id="ARBA00004370"/>
    </source>
</evidence>
<dbReference type="PRINTS" id="PR00125">
    <property type="entry name" value="ATPASEDELTA"/>
</dbReference>
<evidence type="ECO:0000256" key="4">
    <source>
        <dbReference type="ARBA" id="ARBA00023065"/>
    </source>
</evidence>
<proteinExistence type="inferred from homology"/>
<dbReference type="NCBIfam" id="NF009975">
    <property type="entry name" value="PRK13436.1"/>
    <property type="match status" value="1"/>
</dbReference>
<keyword evidence="5 7" id="KW-0472">Membrane</keyword>
<dbReference type="NCBIfam" id="TIGR01145">
    <property type="entry name" value="ATP_synt_delta"/>
    <property type="match status" value="1"/>
</dbReference>
<keyword evidence="2 7" id="KW-0813">Transport</keyword>
<evidence type="ECO:0000256" key="3">
    <source>
        <dbReference type="ARBA" id="ARBA00022781"/>
    </source>
</evidence>
<evidence type="ECO:0000256" key="5">
    <source>
        <dbReference type="ARBA" id="ARBA00023136"/>
    </source>
</evidence>
<keyword evidence="7" id="KW-0139">CF(1)</keyword>
<evidence type="ECO:0000256" key="6">
    <source>
        <dbReference type="ARBA" id="ARBA00023310"/>
    </source>
</evidence>
<dbReference type="InterPro" id="IPR000711">
    <property type="entry name" value="ATPase_OSCP/dsu"/>
</dbReference>
<name>A0ABY5TZB4_9BACT</name>
<reference evidence="8" key="1">
    <citation type="submission" date="2022-08" db="EMBL/GenBank/DDBJ databases">
        <title>Complete genome sequence of Mycoplasma molare type strain H 542.</title>
        <authorList>
            <person name="Spergser J."/>
        </authorList>
    </citation>
    <scope>NUCLEOTIDE SEQUENCE</scope>
    <source>
        <strain evidence="8">H 542</strain>
    </source>
</reference>
<comment type="similarity">
    <text evidence="7">Belongs to the ATPase delta chain family.</text>
</comment>
<keyword evidence="9" id="KW-1185">Reference proteome</keyword>
<dbReference type="Proteomes" id="UP001058364">
    <property type="component" value="Chromosome"/>
</dbReference>
<keyword evidence="7" id="KW-1003">Cell membrane</keyword>
<comment type="subcellular location">
    <subcellularLocation>
        <location evidence="7">Cell membrane</location>
        <topology evidence="7">Peripheral membrane protein</topology>
    </subcellularLocation>
    <subcellularLocation>
        <location evidence="1">Membrane</location>
    </subcellularLocation>
</comment>
<keyword evidence="4 7" id="KW-0406">Ion transport</keyword>
<gene>
    <name evidence="7" type="primary">atpH</name>
    <name evidence="8" type="ORF">NX772_01935</name>
</gene>
<keyword evidence="6 7" id="KW-0066">ATP synthesis</keyword>
<sequence>MHLDKIEKINGYALAIFQIALEEEKIKDYYKQTEKLKKIFTKEKELLLFLKSFEITLEEKENFIDTIFKTEIENNLLNVIKLLVKTHFIDYINEIFTKFEIKVLKYLNMKKAYVYSVYKLDKNQISKIKKFIESKINKKIILKQKIDKSLIAGLKIMVDDLVFENSIYSQLKEIKEFVLKEGSVR</sequence>
<dbReference type="PANTHER" id="PTHR11910">
    <property type="entry name" value="ATP SYNTHASE DELTA CHAIN"/>
    <property type="match status" value="1"/>
</dbReference>
<evidence type="ECO:0000256" key="2">
    <source>
        <dbReference type="ARBA" id="ARBA00022448"/>
    </source>
</evidence>
<dbReference type="SUPFAM" id="SSF47928">
    <property type="entry name" value="N-terminal domain of the delta subunit of the F1F0-ATP synthase"/>
    <property type="match status" value="1"/>
</dbReference>
<dbReference type="Pfam" id="PF00213">
    <property type="entry name" value="OSCP"/>
    <property type="match status" value="1"/>
</dbReference>
<evidence type="ECO:0000256" key="7">
    <source>
        <dbReference type="HAMAP-Rule" id="MF_01416"/>
    </source>
</evidence>
<dbReference type="InterPro" id="IPR026015">
    <property type="entry name" value="ATP_synth_OSCP/delta_N_sf"/>
</dbReference>
<protein>
    <recommendedName>
        <fullName evidence="7">ATP synthase subunit delta</fullName>
    </recommendedName>
    <alternativeName>
        <fullName evidence="7">ATP synthase F(1) sector subunit delta</fullName>
    </alternativeName>
    <alternativeName>
        <fullName evidence="7">F-type ATPase subunit delta</fullName>
        <shortName evidence="7">F-ATPase subunit delta</shortName>
    </alternativeName>
</protein>
<evidence type="ECO:0000313" key="8">
    <source>
        <dbReference type="EMBL" id="UWD34568.1"/>
    </source>
</evidence>
<comment type="function">
    <text evidence="7">F(1)F(0) ATP synthase produces ATP from ADP in the presence of a proton or sodium gradient. F-type ATPases consist of two structural domains, F(1) containing the extramembraneous catalytic core and F(0) containing the membrane proton channel, linked together by a central stalk and a peripheral stalk. During catalysis, ATP synthesis in the catalytic domain of F(1) is coupled via a rotary mechanism of the central stalk subunits to proton translocation.</text>
</comment>
<dbReference type="HAMAP" id="MF_01416">
    <property type="entry name" value="ATP_synth_delta_bact"/>
    <property type="match status" value="1"/>
</dbReference>
<keyword evidence="3 7" id="KW-0375">Hydrogen ion transport</keyword>
<dbReference type="EMBL" id="CP103423">
    <property type="protein sequence ID" value="UWD34568.1"/>
    <property type="molecule type" value="Genomic_DNA"/>
</dbReference>